<sequence length="80" mass="8953">RAAFVAEAGAAYEKGVDYDYEGRLSVATLADEGGLYLDDKTTEYYVCGPEDWMVQTREELVGRGVSRERVHVELFRTGDV</sequence>
<keyword evidence="2" id="KW-1185">Reference proteome</keyword>
<comment type="caution">
    <text evidence="1">The sequence shown here is derived from an EMBL/GenBank/DDBJ whole genome shotgun (WGS) entry which is preliminary data.</text>
</comment>
<dbReference type="Proteomes" id="UP000811619">
    <property type="component" value="Unassembled WGS sequence"/>
</dbReference>
<feature type="non-terminal residue" evidence="1">
    <location>
        <position position="1"/>
    </location>
</feature>
<name>A0A8K0J236_9HYPO</name>
<evidence type="ECO:0000313" key="1">
    <source>
        <dbReference type="EMBL" id="KAG5913737.1"/>
    </source>
</evidence>
<gene>
    <name evidence="1" type="ORF">E4U42_000900</name>
</gene>
<evidence type="ECO:0008006" key="3">
    <source>
        <dbReference type="Google" id="ProtNLM"/>
    </source>
</evidence>
<evidence type="ECO:0000313" key="2">
    <source>
        <dbReference type="Proteomes" id="UP000811619"/>
    </source>
</evidence>
<proteinExistence type="predicted"/>
<dbReference type="OrthoDB" id="436496at2759"/>
<dbReference type="InterPro" id="IPR039261">
    <property type="entry name" value="FNR_nucleotide-bd"/>
</dbReference>
<accession>A0A8K0J236</accession>
<reference evidence="1" key="1">
    <citation type="journal article" date="2020" name="bioRxiv">
        <title>Whole genome comparisons of ergot fungi reveals the divergence and evolution of species within the genus Claviceps are the result of varying mechanisms driving genome evolution and host range expansion.</title>
        <authorList>
            <person name="Wyka S.A."/>
            <person name="Mondo S.J."/>
            <person name="Liu M."/>
            <person name="Dettman J."/>
            <person name="Nalam V."/>
            <person name="Broders K.D."/>
        </authorList>
    </citation>
    <scope>NUCLEOTIDE SEQUENCE</scope>
    <source>
        <strain evidence="1">CCC 489</strain>
    </source>
</reference>
<dbReference type="SUPFAM" id="SSF52343">
    <property type="entry name" value="Ferredoxin reductase-like, C-terminal NADP-linked domain"/>
    <property type="match status" value="1"/>
</dbReference>
<protein>
    <recommendedName>
        <fullName evidence="3">Oxidoreductase</fullName>
    </recommendedName>
</protein>
<organism evidence="1 2">
    <name type="scientific">Claviceps africana</name>
    <dbReference type="NCBI Taxonomy" id="83212"/>
    <lineage>
        <taxon>Eukaryota</taxon>
        <taxon>Fungi</taxon>
        <taxon>Dikarya</taxon>
        <taxon>Ascomycota</taxon>
        <taxon>Pezizomycotina</taxon>
        <taxon>Sordariomycetes</taxon>
        <taxon>Hypocreomycetidae</taxon>
        <taxon>Hypocreales</taxon>
        <taxon>Clavicipitaceae</taxon>
        <taxon>Claviceps</taxon>
    </lineage>
</organism>
<dbReference type="AlphaFoldDB" id="A0A8K0J236"/>
<dbReference type="Gene3D" id="3.40.50.80">
    <property type="entry name" value="Nucleotide-binding domain of ferredoxin-NADP reductase (FNR) module"/>
    <property type="match status" value="1"/>
</dbReference>
<dbReference type="EMBL" id="SRPY01001252">
    <property type="protein sequence ID" value="KAG5913737.1"/>
    <property type="molecule type" value="Genomic_DNA"/>
</dbReference>